<dbReference type="InterPro" id="IPR008521">
    <property type="entry name" value="Mg_trans_NIPA"/>
</dbReference>
<evidence type="ECO:0000256" key="3">
    <source>
        <dbReference type="ARBA" id="ARBA00022989"/>
    </source>
</evidence>
<dbReference type="RefSeq" id="WP_337336919.1">
    <property type="nucleotide sequence ID" value="NZ_JBBDGL010000001.1"/>
</dbReference>
<feature type="transmembrane region" description="Helical" evidence="5">
    <location>
        <begin position="56"/>
        <end position="77"/>
    </location>
</feature>
<dbReference type="Proteomes" id="UP001368654">
    <property type="component" value="Unassembled WGS sequence"/>
</dbReference>
<evidence type="ECO:0000256" key="4">
    <source>
        <dbReference type="ARBA" id="ARBA00023136"/>
    </source>
</evidence>
<feature type="transmembrane region" description="Helical" evidence="5">
    <location>
        <begin position="142"/>
        <end position="162"/>
    </location>
</feature>
<comment type="subcellular location">
    <subcellularLocation>
        <location evidence="1">Membrane</location>
        <topology evidence="1">Multi-pass membrane protein</topology>
    </subcellularLocation>
</comment>
<feature type="transmembrane region" description="Helical" evidence="5">
    <location>
        <begin position="109"/>
        <end position="130"/>
    </location>
</feature>
<dbReference type="InterPro" id="IPR037185">
    <property type="entry name" value="EmrE-like"/>
</dbReference>
<dbReference type="PANTHER" id="PTHR40761">
    <property type="entry name" value="CONSERVED INTEGRAL MEMBRANE ALANINE VALINE AND LEUCINE RICH PROTEIN-RELATED"/>
    <property type="match status" value="1"/>
</dbReference>
<evidence type="ECO:0000313" key="7">
    <source>
        <dbReference type="Proteomes" id="UP001368654"/>
    </source>
</evidence>
<dbReference type="SUPFAM" id="SSF103481">
    <property type="entry name" value="Multidrug resistance efflux transporter EmrE"/>
    <property type="match status" value="1"/>
</dbReference>
<dbReference type="EMBL" id="JBBDGL010000001">
    <property type="protein sequence ID" value="MEJ1154482.1"/>
    <property type="molecule type" value="Genomic_DNA"/>
</dbReference>
<evidence type="ECO:0000313" key="6">
    <source>
        <dbReference type="EMBL" id="MEJ1154482.1"/>
    </source>
</evidence>
<feature type="transmembrane region" description="Helical" evidence="5">
    <location>
        <begin position="83"/>
        <end position="102"/>
    </location>
</feature>
<keyword evidence="2 5" id="KW-0812">Transmembrane</keyword>
<protein>
    <submittedName>
        <fullName evidence="6">DMT family transporter</fullName>
    </submittedName>
</protein>
<feature type="transmembrane region" description="Helical" evidence="5">
    <location>
        <begin position="171"/>
        <end position="192"/>
    </location>
</feature>
<organism evidence="6 7">
    <name type="scientific">Microbacterium marmarense</name>
    <dbReference type="NCBI Taxonomy" id="3122051"/>
    <lineage>
        <taxon>Bacteria</taxon>
        <taxon>Bacillati</taxon>
        <taxon>Actinomycetota</taxon>
        <taxon>Actinomycetes</taxon>
        <taxon>Micrococcales</taxon>
        <taxon>Microbacteriaceae</taxon>
        <taxon>Microbacterium</taxon>
    </lineage>
</organism>
<feature type="transmembrane region" description="Helical" evidence="5">
    <location>
        <begin position="269"/>
        <end position="291"/>
    </location>
</feature>
<dbReference type="NCBIfam" id="NF038012">
    <property type="entry name" value="DMT_1"/>
    <property type="match status" value="1"/>
</dbReference>
<keyword evidence="3 5" id="KW-1133">Transmembrane helix</keyword>
<proteinExistence type="predicted"/>
<feature type="transmembrane region" description="Helical" evidence="5">
    <location>
        <begin position="243"/>
        <end position="263"/>
    </location>
</feature>
<comment type="caution">
    <text evidence="6">The sequence shown here is derived from an EMBL/GenBank/DDBJ whole genome shotgun (WGS) entry which is preliminary data.</text>
</comment>
<reference evidence="6 7" key="1">
    <citation type="submission" date="2024-02" db="EMBL/GenBank/DDBJ databases">
        <authorList>
            <person name="Saticioglu I.B."/>
        </authorList>
    </citation>
    <scope>NUCLEOTIDE SEQUENCE [LARGE SCALE GENOMIC DNA]</scope>
    <source>
        <strain evidence="6 7">Mu-86</strain>
    </source>
</reference>
<feature type="transmembrane region" description="Helical" evidence="5">
    <location>
        <begin position="6"/>
        <end position="27"/>
    </location>
</feature>
<gene>
    <name evidence="6" type="ORF">WDU96_02575</name>
</gene>
<sequence length="315" mass="32519">MTAESFPMIGIALALVSAAVLSAGNLLQSRGVKSSRNRSGSVSVAVPTMSLVRNRVWLLGAVMLGCAILLQMAALVFAPLMVVQPLGVTSLIFATLIAAFVLKKRPTKQVLLAIAVCVIGVAIFVTVAALVSTQHAVDDAQLIAVLVVLGGVLAVAVIFLIVDRRVGAPPIMWVLLGGVFSAFVATLGKTVILRIQTALRTRDFDFDGTNVLTIGCIVGIGVAGGLSIYFVQRAHVANRPDVVLAGLTVVDPAVAVIMGIAVLGEASAAPPWAFVAFAVGGVTAAAGVLMLSRAEREPVDAYESSPQLVNDENTS</sequence>
<name>A0ABU8LRP3_9MICO</name>
<accession>A0ABU8LRP3</accession>
<feature type="transmembrane region" description="Helical" evidence="5">
    <location>
        <begin position="212"/>
        <end position="231"/>
    </location>
</feature>
<evidence type="ECO:0000256" key="2">
    <source>
        <dbReference type="ARBA" id="ARBA00022692"/>
    </source>
</evidence>
<evidence type="ECO:0000256" key="5">
    <source>
        <dbReference type="SAM" id="Phobius"/>
    </source>
</evidence>
<keyword evidence="4 5" id="KW-0472">Membrane</keyword>
<dbReference type="PANTHER" id="PTHR40761:SF1">
    <property type="entry name" value="CONSERVED INTEGRAL MEMBRANE ALANINE VALINE AND LEUCINE RICH PROTEIN-RELATED"/>
    <property type="match status" value="1"/>
</dbReference>
<evidence type="ECO:0000256" key="1">
    <source>
        <dbReference type="ARBA" id="ARBA00004141"/>
    </source>
</evidence>
<keyword evidence="7" id="KW-1185">Reference proteome</keyword>
<dbReference type="Pfam" id="PF05653">
    <property type="entry name" value="Mg_trans_NIPA"/>
    <property type="match status" value="1"/>
</dbReference>